<keyword evidence="2" id="KW-0813">Transport</keyword>
<evidence type="ECO:0000256" key="3">
    <source>
        <dbReference type="ARBA" id="ARBA00022692"/>
    </source>
</evidence>
<dbReference type="Proteomes" id="UP000070444">
    <property type="component" value="Unassembled WGS sequence"/>
</dbReference>
<organism evidence="7 8">
    <name type="scientific">Conidiobolus coronatus (strain ATCC 28846 / CBS 209.66 / NRRL 28638)</name>
    <name type="common">Delacroixia coronata</name>
    <dbReference type="NCBI Taxonomy" id="796925"/>
    <lineage>
        <taxon>Eukaryota</taxon>
        <taxon>Fungi</taxon>
        <taxon>Fungi incertae sedis</taxon>
        <taxon>Zoopagomycota</taxon>
        <taxon>Entomophthoromycotina</taxon>
        <taxon>Entomophthoromycetes</taxon>
        <taxon>Entomophthorales</taxon>
        <taxon>Ancylistaceae</taxon>
        <taxon>Conidiobolus</taxon>
    </lineage>
</organism>
<dbReference type="STRING" id="796925.A0A137P039"/>
<name>A0A137P039_CONC2</name>
<keyword evidence="5 6" id="KW-0472">Membrane</keyword>
<feature type="transmembrane region" description="Helical" evidence="6">
    <location>
        <begin position="176"/>
        <end position="199"/>
    </location>
</feature>
<evidence type="ECO:0000256" key="1">
    <source>
        <dbReference type="ARBA" id="ARBA00004127"/>
    </source>
</evidence>
<evidence type="ECO:0008006" key="9">
    <source>
        <dbReference type="Google" id="ProtNLM"/>
    </source>
</evidence>
<dbReference type="OrthoDB" id="4078873at2759"/>
<protein>
    <recommendedName>
        <fullName evidence="9">MFS general substrate transporter</fullName>
    </recommendedName>
</protein>
<evidence type="ECO:0000256" key="6">
    <source>
        <dbReference type="SAM" id="Phobius"/>
    </source>
</evidence>
<comment type="subcellular location">
    <subcellularLocation>
        <location evidence="1">Endomembrane system</location>
        <topology evidence="1">Multi-pass membrane protein</topology>
    </subcellularLocation>
</comment>
<evidence type="ECO:0000256" key="4">
    <source>
        <dbReference type="ARBA" id="ARBA00022989"/>
    </source>
</evidence>
<feature type="transmembrane region" description="Helical" evidence="6">
    <location>
        <begin position="138"/>
        <end position="164"/>
    </location>
</feature>
<evidence type="ECO:0000313" key="8">
    <source>
        <dbReference type="Proteomes" id="UP000070444"/>
    </source>
</evidence>
<dbReference type="GO" id="GO:0022857">
    <property type="term" value="F:transmembrane transporter activity"/>
    <property type="evidence" value="ECO:0007669"/>
    <property type="project" value="TreeGrafter"/>
</dbReference>
<evidence type="ECO:0000256" key="2">
    <source>
        <dbReference type="ARBA" id="ARBA00022448"/>
    </source>
</evidence>
<dbReference type="Gene3D" id="1.20.1250.20">
    <property type="entry name" value="MFS general substrate transporter like domains"/>
    <property type="match status" value="1"/>
</dbReference>
<reference evidence="7 8" key="1">
    <citation type="journal article" date="2015" name="Genome Biol. Evol.">
        <title>Phylogenomic analyses indicate that early fungi evolved digesting cell walls of algal ancestors of land plants.</title>
        <authorList>
            <person name="Chang Y."/>
            <person name="Wang S."/>
            <person name="Sekimoto S."/>
            <person name="Aerts A.L."/>
            <person name="Choi C."/>
            <person name="Clum A."/>
            <person name="LaButti K.M."/>
            <person name="Lindquist E.A."/>
            <person name="Yee Ngan C."/>
            <person name="Ohm R.A."/>
            <person name="Salamov A.A."/>
            <person name="Grigoriev I.V."/>
            <person name="Spatafora J.W."/>
            <person name="Berbee M.L."/>
        </authorList>
    </citation>
    <scope>NUCLEOTIDE SEQUENCE [LARGE SCALE GENOMIC DNA]</scope>
    <source>
        <strain evidence="7 8">NRRL 28638</strain>
    </source>
</reference>
<feature type="transmembrane region" description="Helical" evidence="6">
    <location>
        <begin position="88"/>
        <end position="106"/>
    </location>
</feature>
<dbReference type="InterPro" id="IPR036259">
    <property type="entry name" value="MFS_trans_sf"/>
</dbReference>
<evidence type="ECO:0000313" key="7">
    <source>
        <dbReference type="EMBL" id="KXN68387.1"/>
    </source>
</evidence>
<evidence type="ECO:0000256" key="5">
    <source>
        <dbReference type="ARBA" id="ARBA00023136"/>
    </source>
</evidence>
<feature type="transmembrane region" description="Helical" evidence="6">
    <location>
        <begin position="248"/>
        <end position="269"/>
    </location>
</feature>
<keyword evidence="4 6" id="KW-1133">Transmembrane helix</keyword>
<gene>
    <name evidence="7" type="ORF">CONCODRAFT_9353</name>
</gene>
<proteinExistence type="predicted"/>
<accession>A0A137P039</accession>
<feature type="transmembrane region" description="Helical" evidence="6">
    <location>
        <begin position="6"/>
        <end position="27"/>
    </location>
</feature>
<dbReference type="PANTHER" id="PTHR23501:SF191">
    <property type="entry name" value="VACUOLAR BASIC AMINO ACID TRANSPORTER 4"/>
    <property type="match status" value="1"/>
</dbReference>
<dbReference type="PANTHER" id="PTHR23501">
    <property type="entry name" value="MAJOR FACILITATOR SUPERFAMILY"/>
    <property type="match status" value="1"/>
</dbReference>
<dbReference type="GO" id="GO:0012505">
    <property type="term" value="C:endomembrane system"/>
    <property type="evidence" value="ECO:0007669"/>
    <property type="project" value="UniProtKB-SubCell"/>
</dbReference>
<dbReference type="SUPFAM" id="SSF103473">
    <property type="entry name" value="MFS general substrate transporter"/>
    <property type="match status" value="1"/>
</dbReference>
<keyword evidence="3 6" id="KW-0812">Transmembrane</keyword>
<dbReference type="AlphaFoldDB" id="A0A137P039"/>
<dbReference type="GO" id="GO:0005886">
    <property type="term" value="C:plasma membrane"/>
    <property type="evidence" value="ECO:0007669"/>
    <property type="project" value="TreeGrafter"/>
</dbReference>
<sequence>MDNGFASPAIFIPIIIGSLMLVAFFIWELKFAKTPLLTSKLLSNRVCISIILIRAVLQFDQTLTWQYMNAYLALSRGISAYDVNLINLGYKVPWFVFGFACALAIRKISDVRTIIWISVGIYAIGVGLTIPSRSPDTYVGVVSFIEGVIGSGSGIAACATLVVLQTSVDPSEIANVSAIDTLLTNALSSVASGIAAIVWTKSLAQNLAQKLPTEYKTQIPELIADTNKLAKLPTSIRELWIDALSDSQWLICTVAISFACVCFVIALSLPPIGFQRVEDEGDEIIFDNETKEKLLASE</sequence>
<dbReference type="EMBL" id="KQ964578">
    <property type="protein sequence ID" value="KXN68387.1"/>
    <property type="molecule type" value="Genomic_DNA"/>
</dbReference>
<keyword evidence="8" id="KW-1185">Reference proteome</keyword>
<feature type="transmembrane region" description="Helical" evidence="6">
    <location>
        <begin position="113"/>
        <end position="132"/>
    </location>
</feature>